<evidence type="ECO:0000256" key="4">
    <source>
        <dbReference type="HAMAP-Rule" id="MF_00636"/>
    </source>
</evidence>
<dbReference type="PANTHER" id="PTHR30448:SF0">
    <property type="entry name" value="RNASE ADAPTER PROTEIN RAPZ"/>
    <property type="match status" value="1"/>
</dbReference>
<protein>
    <submittedName>
        <fullName evidence="7">Nucleotide-binding protein</fullName>
    </submittedName>
</protein>
<dbReference type="HAMAP" id="MF_00636">
    <property type="entry name" value="RapZ_like"/>
    <property type="match status" value="1"/>
</dbReference>
<keyword evidence="3 4" id="KW-0342">GTP-binding</keyword>
<dbReference type="Proteomes" id="UP000824988">
    <property type="component" value="Chromosome"/>
</dbReference>
<evidence type="ECO:0000259" key="6">
    <source>
        <dbReference type="Pfam" id="PF22740"/>
    </source>
</evidence>
<dbReference type="InterPro" id="IPR005337">
    <property type="entry name" value="RapZ-like"/>
</dbReference>
<feature type="binding site" evidence="4">
    <location>
        <begin position="10"/>
        <end position="17"/>
    </location>
    <ligand>
        <name>ATP</name>
        <dbReference type="ChEBI" id="CHEBI:30616"/>
    </ligand>
</feature>
<dbReference type="InterPro" id="IPR053931">
    <property type="entry name" value="RapZ_C"/>
</dbReference>
<proteinExistence type="inferred from homology"/>
<evidence type="ECO:0000256" key="3">
    <source>
        <dbReference type="ARBA" id="ARBA00023134"/>
    </source>
</evidence>
<dbReference type="Pfam" id="PF22740">
    <property type="entry name" value="PapZ_C"/>
    <property type="match status" value="1"/>
</dbReference>
<dbReference type="PANTHER" id="PTHR30448">
    <property type="entry name" value="RNASE ADAPTER PROTEIN RAPZ"/>
    <property type="match status" value="1"/>
</dbReference>
<evidence type="ECO:0000313" key="8">
    <source>
        <dbReference type="Proteomes" id="UP000824988"/>
    </source>
</evidence>
<keyword evidence="8" id="KW-1185">Reference proteome</keyword>
<dbReference type="AlphaFoldDB" id="A0A8D4VPX4"/>
<dbReference type="NCBIfam" id="NF003828">
    <property type="entry name" value="PRK05416.1"/>
    <property type="match status" value="1"/>
</dbReference>
<evidence type="ECO:0000259" key="5">
    <source>
        <dbReference type="Pfam" id="PF03668"/>
    </source>
</evidence>
<accession>A0A8D4VPX4</accession>
<evidence type="ECO:0000256" key="2">
    <source>
        <dbReference type="ARBA" id="ARBA00022840"/>
    </source>
</evidence>
<dbReference type="InterPro" id="IPR053930">
    <property type="entry name" value="RapZ-like_N"/>
</dbReference>
<reference evidence="7" key="1">
    <citation type="submission" date="2019-06" db="EMBL/GenBank/DDBJ databases">
        <title>Complete genome sequence of Methylogaea oryzae strain JCM16910.</title>
        <authorList>
            <person name="Asakawa S."/>
        </authorList>
    </citation>
    <scope>NUCLEOTIDE SEQUENCE</scope>
    <source>
        <strain evidence="7">E10</strain>
    </source>
</reference>
<dbReference type="Pfam" id="PF03668">
    <property type="entry name" value="RapZ-like_N"/>
    <property type="match status" value="1"/>
</dbReference>
<dbReference type="KEGG" id="moz:MoryE10_18050"/>
<name>A0A8D4VPX4_9GAMM</name>
<evidence type="ECO:0000256" key="1">
    <source>
        <dbReference type="ARBA" id="ARBA00022741"/>
    </source>
</evidence>
<feature type="domain" description="RapZ C-terminal" evidence="6">
    <location>
        <begin position="168"/>
        <end position="286"/>
    </location>
</feature>
<feature type="domain" description="RapZ-like N-terminal" evidence="5">
    <location>
        <begin position="4"/>
        <end position="161"/>
    </location>
</feature>
<organism evidence="7 8">
    <name type="scientific">Methylogaea oryzae</name>
    <dbReference type="NCBI Taxonomy" id="1295382"/>
    <lineage>
        <taxon>Bacteria</taxon>
        <taxon>Pseudomonadati</taxon>
        <taxon>Pseudomonadota</taxon>
        <taxon>Gammaproteobacteria</taxon>
        <taxon>Methylococcales</taxon>
        <taxon>Methylococcaceae</taxon>
        <taxon>Methylogaea</taxon>
    </lineage>
</organism>
<dbReference type="PIRSF" id="PIRSF005052">
    <property type="entry name" value="P-loopkin"/>
    <property type="match status" value="1"/>
</dbReference>
<dbReference type="GO" id="GO:0005524">
    <property type="term" value="F:ATP binding"/>
    <property type="evidence" value="ECO:0007669"/>
    <property type="project" value="UniProtKB-UniRule"/>
</dbReference>
<feature type="binding site" evidence="4">
    <location>
        <begin position="62"/>
        <end position="65"/>
    </location>
    <ligand>
        <name>GTP</name>
        <dbReference type="ChEBI" id="CHEBI:37565"/>
    </ligand>
</feature>
<dbReference type="EMBL" id="AP019782">
    <property type="protein sequence ID" value="BBL71199.1"/>
    <property type="molecule type" value="Genomic_DNA"/>
</dbReference>
<sequence length="287" mass="31915">MTVKLIIVSGLSGSGKSIALATLEDCGFYCIDNLPVALLESFASQIALANPGVYQKTAIAIDARNQSNNLALFPQSLAAVKKLGLECEILFLQADHDTLLKRYSETRRKHPLTDSAHSLGEAIELERSLLQPVANEADLTIDTSHTNMHQLRGVVRARLGNEAQETLSLFFQSFGYKHGIPLDTDFVFDARCLPNPHWELGLRELTGRDAAVAKFLEHSADVRAYLADLVAFLDRWIPRFEAENRSYLTIAIGCTGGQHRSVYLAEALNRHFQGSRYNVLLRHRELA</sequence>
<keyword evidence="1 4" id="KW-0547">Nucleotide-binding</keyword>
<evidence type="ECO:0000313" key="7">
    <source>
        <dbReference type="EMBL" id="BBL71199.1"/>
    </source>
</evidence>
<gene>
    <name evidence="7" type="ORF">MoryE10_18050</name>
</gene>
<keyword evidence="2 4" id="KW-0067">ATP-binding</keyword>
<dbReference type="GO" id="GO:0005525">
    <property type="term" value="F:GTP binding"/>
    <property type="evidence" value="ECO:0007669"/>
    <property type="project" value="UniProtKB-UniRule"/>
</dbReference>